<reference evidence="3" key="1">
    <citation type="journal article" date="2019" name="Sci. Rep.">
        <title>Draft genome of Tanacetum cinerariifolium, the natural source of mosquito coil.</title>
        <authorList>
            <person name="Yamashiro T."/>
            <person name="Shiraishi A."/>
            <person name="Satake H."/>
            <person name="Nakayama K."/>
        </authorList>
    </citation>
    <scope>NUCLEOTIDE SEQUENCE</scope>
</reference>
<feature type="compositionally biased region" description="Polar residues" evidence="2">
    <location>
        <begin position="563"/>
        <end position="574"/>
    </location>
</feature>
<protein>
    <submittedName>
        <fullName evidence="3">Uncharacterized protein</fullName>
    </submittedName>
</protein>
<dbReference type="PANTHER" id="PTHR11439">
    <property type="entry name" value="GAG-POL-RELATED RETROTRANSPOSON"/>
    <property type="match status" value="1"/>
</dbReference>
<feature type="region of interest" description="Disordered" evidence="2">
    <location>
        <begin position="43"/>
        <end position="73"/>
    </location>
</feature>
<feature type="coiled-coil region" evidence="1">
    <location>
        <begin position="649"/>
        <end position="690"/>
    </location>
</feature>
<comment type="caution">
    <text evidence="3">The sequence shown here is derived from an EMBL/GenBank/DDBJ whole genome shotgun (WGS) entry which is preliminary data.</text>
</comment>
<name>A0A6L2KGH5_TANCI</name>
<feature type="compositionally biased region" description="Basic and acidic residues" evidence="2">
    <location>
        <begin position="43"/>
        <end position="63"/>
    </location>
</feature>
<feature type="coiled-coil region" evidence="1">
    <location>
        <begin position="308"/>
        <end position="378"/>
    </location>
</feature>
<sequence length="987" mass="113001">MSYLIDYEEIDRGYVAFGGNPKGRKITRKSTIETGKAAQSLLKKVDEDPRKESKCKDQEKEDNVNNTNNVNTVSSTINVAGTNEENELPFDPNLPVLEDVSIFNFSSDDEDDDTVTDMNNLDRTIQVSPIPTTRIHKDYPLDQKKDDIFISQDKYVAKILKKFRFTEIKTTSTPMETQKPLLKDKDDEEVDVHKYRYQVNLKFSHLHAMKRNFRYLKGQPKLGFWYPKNSLFDLVAYTDSDYAGASLNRKSKTGGCQFLGCRLISWQYKKQAVVVISTTEAKYRLLSATITLSNKAEDPILIVFNKWYQSLVRSFDQQKNNIQAQQKKKMMKKSSSSENKPCCSKACKKNTDNLNSKITELSEKLNDKELELIKKEKEGVDGKLEGFLTASNDLDNLIEDDTITDYSRPSPTIESTSDDAQNKNPSVTKTGASDSTILSKPFIKFVKATDCTEVKTNKVEAIRKSSVKYAEIYRITTKKTNVRGNQRNWNNLKSHELGPNFIMKKKTCYNCGSIDHLAYDYGLGVKNGRTCPILGKGLFGKVIPLFQTMVIQNQSELGEGSAMPTNPHHTPTILQPSSSQPQKIQKPRKPKRKDTHVPQPSGPTINVADEPVHMVLGDTLVRAATSASSLEAEQDSGNTLLRDEDSMKLDELMALCTTLQNRVLDLEKTKATQKIEINSLKGRVKKLEKRNRLRTHKLKRLYKAGMSARVEYSNDEESLGEDASKQERRIDVIDADEDITLVNDVDNEMFDVDDLGIMIEEPVKPKKKDQIRLDEEAALKLQVEFDEEERLARERAEKEQEANISLIETWADIQAKIDADHHIPDEEEVATDAIPLAVKSPRIVDWKIHKEGKKSYYQIVRADGKSQMYMIFSQMLQSFNREDLEYLYKLVKARYGSTRPVENIDYLLWSDMKTMFEPHIEDEIWKMQQGYKVLELKLYDSCGVHSLMMQSMQIYMLVEKKYPLTPPTLLMMLEKKLQFDYESKMAY</sequence>
<feature type="region of interest" description="Disordered" evidence="2">
    <location>
        <begin position="400"/>
        <end position="432"/>
    </location>
</feature>
<dbReference type="EMBL" id="BKCJ010002219">
    <property type="protein sequence ID" value="GEU47085.1"/>
    <property type="molecule type" value="Genomic_DNA"/>
</dbReference>
<dbReference type="CDD" id="cd09272">
    <property type="entry name" value="RNase_HI_RT_Ty1"/>
    <property type="match status" value="1"/>
</dbReference>
<evidence type="ECO:0000313" key="3">
    <source>
        <dbReference type="EMBL" id="GEU47085.1"/>
    </source>
</evidence>
<gene>
    <name evidence="3" type="ORF">Tci_019063</name>
</gene>
<accession>A0A6L2KGH5</accession>
<feature type="compositionally biased region" description="Polar residues" evidence="2">
    <location>
        <begin position="404"/>
        <end position="432"/>
    </location>
</feature>
<dbReference type="AlphaFoldDB" id="A0A6L2KGH5"/>
<feature type="compositionally biased region" description="Low complexity" evidence="2">
    <location>
        <begin position="64"/>
        <end position="73"/>
    </location>
</feature>
<evidence type="ECO:0000256" key="2">
    <source>
        <dbReference type="SAM" id="MobiDB-lite"/>
    </source>
</evidence>
<feature type="region of interest" description="Disordered" evidence="2">
    <location>
        <begin position="557"/>
        <end position="608"/>
    </location>
</feature>
<dbReference type="PANTHER" id="PTHR11439:SF495">
    <property type="entry name" value="REVERSE TRANSCRIPTASE, RNA-DEPENDENT DNA POLYMERASE-RELATED"/>
    <property type="match status" value="1"/>
</dbReference>
<keyword evidence="1" id="KW-0175">Coiled coil</keyword>
<evidence type="ECO:0000256" key="1">
    <source>
        <dbReference type="SAM" id="Coils"/>
    </source>
</evidence>
<organism evidence="3">
    <name type="scientific">Tanacetum cinerariifolium</name>
    <name type="common">Dalmatian daisy</name>
    <name type="synonym">Chrysanthemum cinerariifolium</name>
    <dbReference type="NCBI Taxonomy" id="118510"/>
    <lineage>
        <taxon>Eukaryota</taxon>
        <taxon>Viridiplantae</taxon>
        <taxon>Streptophyta</taxon>
        <taxon>Embryophyta</taxon>
        <taxon>Tracheophyta</taxon>
        <taxon>Spermatophyta</taxon>
        <taxon>Magnoliopsida</taxon>
        <taxon>eudicotyledons</taxon>
        <taxon>Gunneridae</taxon>
        <taxon>Pentapetalae</taxon>
        <taxon>asterids</taxon>
        <taxon>campanulids</taxon>
        <taxon>Asterales</taxon>
        <taxon>Asteraceae</taxon>
        <taxon>Asteroideae</taxon>
        <taxon>Anthemideae</taxon>
        <taxon>Anthemidinae</taxon>
        <taxon>Tanacetum</taxon>
    </lineage>
</organism>
<proteinExistence type="predicted"/>
<feature type="compositionally biased region" description="Basic residues" evidence="2">
    <location>
        <begin position="585"/>
        <end position="594"/>
    </location>
</feature>
<feature type="compositionally biased region" description="Low complexity" evidence="2">
    <location>
        <begin position="575"/>
        <end position="584"/>
    </location>
</feature>